<sequence length="108" mass="11787">MNEVIKAGEVFKLAELLPYQEGKIVNMDLAHNDKMKFVVMSFDAGTGLSEHAAPGEALVMALDGEAVIGYDGQEQVIHAGETFKFDKFGKHSVSATKQFKMALLLVLE</sequence>
<dbReference type="CDD" id="cd02230">
    <property type="entry name" value="cupin_HP0902-like"/>
    <property type="match status" value="1"/>
</dbReference>
<evidence type="ECO:0000313" key="2">
    <source>
        <dbReference type="EMBL" id="RGI81253.1"/>
    </source>
</evidence>
<dbReference type="AlphaFoldDB" id="A0A3E4M284"/>
<name>A0A3E4M284_9FIRM</name>
<dbReference type="Proteomes" id="UP000284962">
    <property type="component" value="Unassembled WGS sequence"/>
</dbReference>
<dbReference type="InterPro" id="IPR014710">
    <property type="entry name" value="RmlC-like_jellyroll"/>
</dbReference>
<accession>A0A3E4M284</accession>
<dbReference type="Pfam" id="PF07883">
    <property type="entry name" value="Cupin_2"/>
    <property type="match status" value="1"/>
</dbReference>
<proteinExistence type="predicted"/>
<dbReference type="Proteomes" id="UP000261208">
    <property type="component" value="Unassembled WGS sequence"/>
</dbReference>
<evidence type="ECO:0000313" key="3">
    <source>
        <dbReference type="EMBL" id="RGK43754.1"/>
    </source>
</evidence>
<reference evidence="7 8" key="1">
    <citation type="submission" date="2018-08" db="EMBL/GenBank/DDBJ databases">
        <title>A genome reference for cultivated species of the human gut microbiota.</title>
        <authorList>
            <person name="Zou Y."/>
            <person name="Xue W."/>
            <person name="Luo G."/>
        </authorList>
    </citation>
    <scope>NUCLEOTIDE SEQUENCE [LARGE SCALE GENOMIC DNA]</scope>
    <source>
        <strain evidence="4 9">AF12-11</strain>
        <strain evidence="6 10">AM40-15AC</strain>
        <strain evidence="5 11">AM46-16</strain>
        <strain evidence="3 8">TF11-11</strain>
        <strain evidence="2 7">TM09-19AC</strain>
    </source>
</reference>
<evidence type="ECO:0000313" key="10">
    <source>
        <dbReference type="Proteomes" id="UP000284883"/>
    </source>
</evidence>
<dbReference type="EMBL" id="QSEW01000032">
    <property type="protein sequence ID" value="RGZ96602.1"/>
    <property type="molecule type" value="Genomic_DNA"/>
</dbReference>
<dbReference type="EMBL" id="QSAJ01000030">
    <property type="protein sequence ID" value="RGW51455.1"/>
    <property type="molecule type" value="Genomic_DNA"/>
</dbReference>
<dbReference type="PANTHER" id="PTHR37694">
    <property type="entry name" value="SLR8022 PROTEIN"/>
    <property type="match status" value="1"/>
</dbReference>
<protein>
    <submittedName>
        <fullName evidence="3">Cupin domain-containing protein</fullName>
    </submittedName>
</protein>
<gene>
    <name evidence="6" type="ORF">DW885_10245</name>
    <name evidence="5" type="ORF">DW957_15445</name>
    <name evidence="4" type="ORF">DWV67_11610</name>
    <name evidence="3" type="ORF">DXD10_15350</name>
    <name evidence="2" type="ORF">DXD84_13305</name>
</gene>
<dbReference type="EMBL" id="QSOI01000023">
    <property type="protein sequence ID" value="RGI81253.1"/>
    <property type="molecule type" value="Genomic_DNA"/>
</dbReference>
<dbReference type="Proteomes" id="UP000260664">
    <property type="component" value="Unassembled WGS sequence"/>
</dbReference>
<feature type="domain" description="Cupin type-2" evidence="1">
    <location>
        <begin position="39"/>
        <end position="106"/>
    </location>
</feature>
<evidence type="ECO:0000313" key="9">
    <source>
        <dbReference type="Proteomes" id="UP000266376"/>
    </source>
</evidence>
<dbReference type="Proteomes" id="UP000284883">
    <property type="component" value="Unassembled WGS sequence"/>
</dbReference>
<dbReference type="SUPFAM" id="SSF51182">
    <property type="entry name" value="RmlC-like cupins"/>
    <property type="match status" value="1"/>
</dbReference>
<evidence type="ECO:0000259" key="1">
    <source>
        <dbReference type="Pfam" id="PF07883"/>
    </source>
</evidence>
<evidence type="ECO:0000313" key="5">
    <source>
        <dbReference type="EMBL" id="RGZ96602.1"/>
    </source>
</evidence>
<evidence type="ECO:0000313" key="11">
    <source>
        <dbReference type="Proteomes" id="UP000284962"/>
    </source>
</evidence>
<organism evidence="3 8">
    <name type="scientific">Dorea formicigenerans</name>
    <dbReference type="NCBI Taxonomy" id="39486"/>
    <lineage>
        <taxon>Bacteria</taxon>
        <taxon>Bacillati</taxon>
        <taxon>Bacillota</taxon>
        <taxon>Clostridia</taxon>
        <taxon>Lachnospirales</taxon>
        <taxon>Lachnospiraceae</taxon>
        <taxon>Dorea</taxon>
    </lineage>
</organism>
<dbReference type="EMBL" id="QSGQ01000006">
    <property type="protein sequence ID" value="RHB39177.1"/>
    <property type="molecule type" value="Genomic_DNA"/>
</dbReference>
<evidence type="ECO:0000313" key="8">
    <source>
        <dbReference type="Proteomes" id="UP000261208"/>
    </source>
</evidence>
<comment type="caution">
    <text evidence="3">The sequence shown here is derived from an EMBL/GenBank/DDBJ whole genome shotgun (WGS) entry which is preliminary data.</text>
</comment>
<dbReference type="EMBL" id="QSQQ01000027">
    <property type="protein sequence ID" value="RGK43754.1"/>
    <property type="molecule type" value="Genomic_DNA"/>
</dbReference>
<dbReference type="RefSeq" id="WP_117495762.1">
    <property type="nucleotide sequence ID" value="NZ_AP031430.1"/>
</dbReference>
<dbReference type="Gene3D" id="2.60.120.10">
    <property type="entry name" value="Jelly Rolls"/>
    <property type="match status" value="1"/>
</dbReference>
<evidence type="ECO:0000313" key="6">
    <source>
        <dbReference type="EMBL" id="RHB39177.1"/>
    </source>
</evidence>
<evidence type="ECO:0000313" key="7">
    <source>
        <dbReference type="Proteomes" id="UP000260664"/>
    </source>
</evidence>
<dbReference type="InterPro" id="IPR013096">
    <property type="entry name" value="Cupin_2"/>
</dbReference>
<dbReference type="InterPro" id="IPR011051">
    <property type="entry name" value="RmlC_Cupin_sf"/>
</dbReference>
<dbReference type="PANTHER" id="PTHR37694:SF1">
    <property type="entry name" value="SLR8022 PROTEIN"/>
    <property type="match status" value="1"/>
</dbReference>
<dbReference type="Proteomes" id="UP000266376">
    <property type="component" value="Unassembled WGS sequence"/>
</dbReference>
<evidence type="ECO:0000313" key="4">
    <source>
        <dbReference type="EMBL" id="RGW51455.1"/>
    </source>
</evidence>